<dbReference type="eggNOG" id="ENOG502ZV1P">
    <property type="taxonomic scope" value="Bacteria"/>
</dbReference>
<dbReference type="Proteomes" id="UP000016412">
    <property type="component" value="Unassembled WGS sequence"/>
</dbReference>
<comment type="caution">
    <text evidence="1">The sequence shown here is derived from an EMBL/GenBank/DDBJ whole genome shotgun (WGS) entry which is preliminary data.</text>
</comment>
<dbReference type="STRING" id="1125725.HMPREF1325_2370"/>
<organism evidence="1 3">
    <name type="scientific">Treponema socranskii subsp. socranskii VPI DR56BR1116 = ATCC 35536</name>
    <dbReference type="NCBI Taxonomy" id="1125725"/>
    <lineage>
        <taxon>Bacteria</taxon>
        <taxon>Pseudomonadati</taxon>
        <taxon>Spirochaetota</taxon>
        <taxon>Spirochaetia</taxon>
        <taxon>Spirochaetales</taxon>
        <taxon>Treponemataceae</taxon>
        <taxon>Treponema</taxon>
    </lineage>
</organism>
<evidence type="ECO:0000313" key="4">
    <source>
        <dbReference type="Proteomes" id="UP000016646"/>
    </source>
</evidence>
<dbReference type="Proteomes" id="UP000016646">
    <property type="component" value="Unassembled WGS sequence"/>
</dbReference>
<evidence type="ECO:0000313" key="2">
    <source>
        <dbReference type="EMBL" id="ERK02554.1"/>
    </source>
</evidence>
<sequence>MAIKTMTFEEIKKLPPLMKERIKEIDDFKNTDFSDCPELTDAQLKRLKSAYDIHPEWFDDTKTTVQITIDNDILAALKAESTEYQSRINAILRKAVLE</sequence>
<proteinExistence type="predicted"/>
<dbReference type="EMBL" id="AVQI01000050">
    <property type="protein sequence ID" value="ERK02554.1"/>
    <property type="molecule type" value="Genomic_DNA"/>
</dbReference>
<evidence type="ECO:0000313" key="3">
    <source>
        <dbReference type="Proteomes" id="UP000016412"/>
    </source>
</evidence>
<dbReference type="PATRIC" id="fig|1125725.3.peg.438"/>
<evidence type="ECO:0000313" key="1">
    <source>
        <dbReference type="EMBL" id="ERF61601.1"/>
    </source>
</evidence>
<accession>U2MTK0</accession>
<keyword evidence="4" id="KW-1185">Reference proteome</keyword>
<protein>
    <submittedName>
        <fullName evidence="1">PF14384 domain protein</fullName>
    </submittedName>
</protein>
<dbReference type="RefSeq" id="WP_021329478.1">
    <property type="nucleotide sequence ID" value="NZ_AUZJ01000009.1"/>
</dbReference>
<dbReference type="EMBL" id="AUZJ01000009">
    <property type="protein sequence ID" value="ERF61601.1"/>
    <property type="molecule type" value="Genomic_DNA"/>
</dbReference>
<dbReference type="InterPro" id="IPR025528">
    <property type="entry name" value="BrnA_antitoxin"/>
</dbReference>
<name>U2MTK0_TRESO</name>
<gene>
    <name evidence="2" type="ORF">HMPREF0860_0123</name>
    <name evidence="1" type="ORF">HMPREF1325_2370</name>
</gene>
<dbReference type="AlphaFoldDB" id="U2MTK0"/>
<reference evidence="3 4" key="1">
    <citation type="submission" date="2013-08" db="EMBL/GenBank/DDBJ databases">
        <authorList>
            <person name="Durkin A.S."/>
            <person name="Haft D.R."/>
            <person name="McCorrison J."/>
            <person name="Torralba M."/>
            <person name="Gillis M."/>
            <person name="Haft D.H."/>
            <person name="Methe B."/>
            <person name="Sutton G."/>
            <person name="Nelson K.E."/>
        </authorList>
    </citation>
    <scope>NUCLEOTIDE SEQUENCE [LARGE SCALE GENOMIC DNA]</scope>
    <source>
        <strain evidence="2 4">ATCC 35536</strain>
        <strain evidence="1 3">VPI DR56BR1116</strain>
    </source>
</reference>
<dbReference type="Pfam" id="PF14384">
    <property type="entry name" value="BrnA_antitoxin"/>
    <property type="match status" value="1"/>
</dbReference>